<evidence type="ECO:0000259" key="2">
    <source>
        <dbReference type="PROSITE" id="PS50234"/>
    </source>
</evidence>
<feature type="domain" description="VWFA" evidence="2">
    <location>
        <begin position="135"/>
        <end position="334"/>
    </location>
</feature>
<dbReference type="Proteomes" id="UP001304300">
    <property type="component" value="Chromosome"/>
</dbReference>
<accession>A0AAQ3L951</accession>
<name>A0AAQ3L951_9BACT</name>
<proteinExistence type="predicted"/>
<dbReference type="SMART" id="SM00327">
    <property type="entry name" value="VWA"/>
    <property type="match status" value="1"/>
</dbReference>
<gene>
    <name evidence="3" type="ORF">RZN69_22380</name>
</gene>
<dbReference type="EMBL" id="CP136920">
    <property type="protein sequence ID" value="WOO41376.1"/>
    <property type="molecule type" value="Genomic_DNA"/>
</dbReference>
<protein>
    <submittedName>
        <fullName evidence="3">VWA domain-containing protein</fullName>
    </submittedName>
</protein>
<keyword evidence="1" id="KW-0472">Membrane</keyword>
<evidence type="ECO:0000256" key="1">
    <source>
        <dbReference type="SAM" id="Phobius"/>
    </source>
</evidence>
<keyword evidence="1" id="KW-0812">Transmembrane</keyword>
<dbReference type="Gene3D" id="3.40.50.410">
    <property type="entry name" value="von Willebrand factor, type A domain"/>
    <property type="match status" value="1"/>
</dbReference>
<evidence type="ECO:0000313" key="4">
    <source>
        <dbReference type="Proteomes" id="UP001304300"/>
    </source>
</evidence>
<dbReference type="InterPro" id="IPR036465">
    <property type="entry name" value="vWFA_dom_sf"/>
</dbReference>
<keyword evidence="4" id="KW-1185">Reference proteome</keyword>
<evidence type="ECO:0000313" key="3">
    <source>
        <dbReference type="EMBL" id="WOO41376.1"/>
    </source>
</evidence>
<dbReference type="Pfam" id="PF13768">
    <property type="entry name" value="VWA_3"/>
    <property type="match status" value="2"/>
</dbReference>
<dbReference type="RefSeq" id="WP_317833860.1">
    <property type="nucleotide sequence ID" value="NZ_CP136920.1"/>
</dbReference>
<sequence>MTKYKKLNLPLLEVIGISALVHIVGLVVLGGIIVTNAMKEPPAEFSAPPVAKPIEQVKVRLQTQLEKTRPPVNMPKLTVKNPSQMNMPQLDIALPETTDRVGFGNSFGTGGLGSSGLDLGKMSVDFFGLGDSAERIIFVVDYSLSMKEKAGKVTREVLMKDELTRSIEQLPSSTMIGMVFFSGPVWQPGDDPKKTKERYVQKSKDWHDFALAEGERIKSPKWITLKSSNKRKLVRQIEEEKLTGGTTWSLPLEVAFAAKPIPEVIFFLTDGATSPEDVERALELTAEYHKKHPSVKVNAIALGEPKAEKGLKRIAQMTGGQFRLVDTIDRKHTN</sequence>
<dbReference type="AlphaFoldDB" id="A0AAQ3L951"/>
<dbReference type="CDD" id="cd00198">
    <property type="entry name" value="vWFA"/>
    <property type="match status" value="1"/>
</dbReference>
<organism evidence="3 4">
    <name type="scientific">Rubellicoccus peritrichatus</name>
    <dbReference type="NCBI Taxonomy" id="3080537"/>
    <lineage>
        <taxon>Bacteria</taxon>
        <taxon>Pseudomonadati</taxon>
        <taxon>Verrucomicrobiota</taxon>
        <taxon>Opitutia</taxon>
        <taxon>Puniceicoccales</taxon>
        <taxon>Cerasicoccaceae</taxon>
        <taxon>Rubellicoccus</taxon>
    </lineage>
</organism>
<dbReference type="PROSITE" id="PS50234">
    <property type="entry name" value="VWFA"/>
    <property type="match status" value="1"/>
</dbReference>
<dbReference type="SUPFAM" id="SSF53300">
    <property type="entry name" value="vWA-like"/>
    <property type="match status" value="1"/>
</dbReference>
<dbReference type="InterPro" id="IPR002035">
    <property type="entry name" value="VWF_A"/>
</dbReference>
<reference evidence="3 4" key="1">
    <citation type="submission" date="2023-10" db="EMBL/GenBank/DDBJ databases">
        <title>Rubellicoccus peritrichatus gen. nov., sp. nov., isolated from an algae of coral reef tank.</title>
        <authorList>
            <person name="Luo J."/>
        </authorList>
    </citation>
    <scope>NUCLEOTIDE SEQUENCE [LARGE SCALE GENOMIC DNA]</scope>
    <source>
        <strain evidence="3 4">CR14</strain>
    </source>
</reference>
<feature type="transmembrane region" description="Helical" evidence="1">
    <location>
        <begin position="12"/>
        <end position="34"/>
    </location>
</feature>
<keyword evidence="1" id="KW-1133">Transmembrane helix</keyword>